<evidence type="ECO:0000313" key="3">
    <source>
        <dbReference type="EMBL" id="GEU68412.1"/>
    </source>
</evidence>
<feature type="region of interest" description="Disordered" evidence="2">
    <location>
        <begin position="239"/>
        <end position="269"/>
    </location>
</feature>
<dbReference type="SUPFAM" id="SSF90250">
    <property type="entry name" value="Troponin coil-coiled subunits"/>
    <property type="match status" value="1"/>
</dbReference>
<evidence type="ECO:0000256" key="1">
    <source>
        <dbReference type="SAM" id="Coils"/>
    </source>
</evidence>
<dbReference type="AlphaFoldDB" id="A0A6L2M716"/>
<feature type="coiled-coil region" evidence="1">
    <location>
        <begin position="145"/>
        <end position="179"/>
    </location>
</feature>
<reference evidence="3" key="1">
    <citation type="journal article" date="2019" name="Sci. Rep.">
        <title>Draft genome of Tanacetum cinerariifolium, the natural source of mosquito coil.</title>
        <authorList>
            <person name="Yamashiro T."/>
            <person name="Shiraishi A."/>
            <person name="Satake H."/>
            <person name="Nakayama K."/>
        </authorList>
    </citation>
    <scope>NUCLEOTIDE SEQUENCE</scope>
</reference>
<comment type="caution">
    <text evidence="3">The sequence shown here is derived from an EMBL/GenBank/DDBJ whole genome shotgun (WGS) entry which is preliminary data.</text>
</comment>
<gene>
    <name evidence="3" type="ORF">Tci_040390</name>
</gene>
<name>A0A6L2M716_TANCI</name>
<accession>A0A6L2M716</accession>
<sequence>MVDFIGHPFSDGIIRTISESSLRRNLKLRDEEGISSLPDAELFENLTLMGYNISPNQKRTRIAQSSVPLTVADEPVSPQRDVSQGEACPTDSDFIADQDRATIDKSSTLPHDSAPWVTSPAAVEGSMQQNILELMALCTSLQRKIFELTNKFQAQEVEINRLKERVKQLEEREGVAAINSRDDAPIKRRSMDEGEAATERGHVGCVSEVRESDSVRFGAGEMAGDDFPELEKEMVDFHGHEPKPKYKPKPGGIDLHVRNPGPFCGSSVL</sequence>
<evidence type="ECO:0000256" key="2">
    <source>
        <dbReference type="SAM" id="MobiDB-lite"/>
    </source>
</evidence>
<dbReference type="Gene3D" id="1.20.5.350">
    <property type="match status" value="1"/>
</dbReference>
<proteinExistence type="predicted"/>
<keyword evidence="1" id="KW-0175">Coiled coil</keyword>
<organism evidence="3">
    <name type="scientific">Tanacetum cinerariifolium</name>
    <name type="common">Dalmatian daisy</name>
    <name type="synonym">Chrysanthemum cinerariifolium</name>
    <dbReference type="NCBI Taxonomy" id="118510"/>
    <lineage>
        <taxon>Eukaryota</taxon>
        <taxon>Viridiplantae</taxon>
        <taxon>Streptophyta</taxon>
        <taxon>Embryophyta</taxon>
        <taxon>Tracheophyta</taxon>
        <taxon>Spermatophyta</taxon>
        <taxon>Magnoliopsida</taxon>
        <taxon>eudicotyledons</taxon>
        <taxon>Gunneridae</taxon>
        <taxon>Pentapetalae</taxon>
        <taxon>asterids</taxon>
        <taxon>campanulids</taxon>
        <taxon>Asterales</taxon>
        <taxon>Asteraceae</taxon>
        <taxon>Asteroideae</taxon>
        <taxon>Anthemideae</taxon>
        <taxon>Anthemidinae</taxon>
        <taxon>Tanacetum</taxon>
    </lineage>
</organism>
<protein>
    <submittedName>
        <fullName evidence="3">Uncharacterized protein</fullName>
    </submittedName>
</protein>
<dbReference type="InterPro" id="IPR038077">
    <property type="entry name" value="Troponin_sf"/>
</dbReference>
<dbReference type="EMBL" id="BKCJ010005745">
    <property type="protein sequence ID" value="GEU68412.1"/>
    <property type="molecule type" value="Genomic_DNA"/>
</dbReference>